<dbReference type="EMBL" id="FPKH01000001">
    <property type="protein sequence ID" value="SFX46637.1"/>
    <property type="molecule type" value="Genomic_DNA"/>
</dbReference>
<gene>
    <name evidence="1" type="ORF">SAMN03097694_2323</name>
</gene>
<accession>A0AB38C796</accession>
<dbReference type="AlphaFoldDB" id="A0AB38C796"/>
<proteinExistence type="predicted"/>
<name>A0AB38C796_9BURK</name>
<evidence type="ECO:0000313" key="2">
    <source>
        <dbReference type="Proteomes" id="UP000182489"/>
    </source>
</evidence>
<comment type="caution">
    <text evidence="1">The sequence shown here is derived from an EMBL/GenBank/DDBJ whole genome shotgun (WGS) entry which is preliminary data.</text>
</comment>
<evidence type="ECO:0008006" key="3">
    <source>
        <dbReference type="Google" id="ProtNLM"/>
    </source>
</evidence>
<sequence length="250" mass="28468">MLVPILDTISWPKHRTRHATGSSRAERICGRIINKSIAVLYLDERASRRVRYKVSRCVHILLRIQEFREFRGMLLPMHIHVLYAGRAPFRRPNCSLRQRFSPLCQLCTGPAGGGQGRCHSTYFSDNAFGRALVWALKIVIDFFGSPEAEVPAIVVREVCHQPTPKLGTYLPKLQITKELGNVRLFLGLVCRTFAFPFRTSTRVCQSLAARATIYTISQLERSIERISELPKQKQRFVMQMLETALAQANA</sequence>
<organism evidence="1 2">
    <name type="scientific">Janthinobacterium lividum</name>
    <dbReference type="NCBI Taxonomy" id="29581"/>
    <lineage>
        <taxon>Bacteria</taxon>
        <taxon>Pseudomonadati</taxon>
        <taxon>Pseudomonadota</taxon>
        <taxon>Betaproteobacteria</taxon>
        <taxon>Burkholderiales</taxon>
        <taxon>Oxalobacteraceae</taxon>
        <taxon>Janthinobacterium</taxon>
    </lineage>
</organism>
<dbReference type="Proteomes" id="UP000182489">
    <property type="component" value="Unassembled WGS sequence"/>
</dbReference>
<protein>
    <recommendedName>
        <fullName evidence="3">Transposase</fullName>
    </recommendedName>
</protein>
<reference evidence="1 2" key="1">
    <citation type="submission" date="2016-11" db="EMBL/GenBank/DDBJ databases">
        <authorList>
            <person name="Varghese N."/>
            <person name="Submissions S."/>
        </authorList>
    </citation>
    <scope>NUCLEOTIDE SEQUENCE [LARGE SCALE GENOMIC DNA]</scope>
    <source>
        <strain evidence="1 2">NFR18</strain>
    </source>
</reference>
<evidence type="ECO:0000313" key="1">
    <source>
        <dbReference type="EMBL" id="SFX46637.1"/>
    </source>
</evidence>